<evidence type="ECO:0000313" key="1">
    <source>
        <dbReference type="EMBL" id="EGG50345.1"/>
    </source>
</evidence>
<dbReference type="AlphaFoldDB" id="F3QYS6"/>
<accession>F3QYS6</accession>
<sequence>MYSLPLTLYTVYEQRREKAQREETFFRFNSKKNVFPQKRNKRKVILYLCMINKN</sequence>
<protein>
    <submittedName>
        <fullName evidence="1">Uncharacterized protein</fullName>
    </submittedName>
</protein>
<keyword evidence="2" id="KW-1185">Reference proteome</keyword>
<dbReference type="EMBL" id="AFBR01000094">
    <property type="protein sequence ID" value="EGG50345.1"/>
    <property type="molecule type" value="Genomic_DNA"/>
</dbReference>
<dbReference type="STRING" id="762982.HMPREF9442_03370"/>
<reference evidence="1 2" key="1">
    <citation type="submission" date="2011-02" db="EMBL/GenBank/DDBJ databases">
        <authorList>
            <person name="Weinstock G."/>
            <person name="Sodergren E."/>
            <person name="Clifton S."/>
            <person name="Fulton L."/>
            <person name="Fulton B."/>
            <person name="Courtney L."/>
            <person name="Fronick C."/>
            <person name="Harrison M."/>
            <person name="Strong C."/>
            <person name="Farmer C."/>
            <person name="Delahaunty K."/>
            <person name="Markovic C."/>
            <person name="Hall O."/>
            <person name="Minx P."/>
            <person name="Tomlinson C."/>
            <person name="Mitreva M."/>
            <person name="Hou S."/>
            <person name="Chen J."/>
            <person name="Wollam A."/>
            <person name="Pepin K.H."/>
            <person name="Johnson M."/>
            <person name="Bhonagiri V."/>
            <person name="Zhang X."/>
            <person name="Suruliraj S."/>
            <person name="Warren W."/>
            <person name="Chinwalla A."/>
            <person name="Mardis E.R."/>
            <person name="Wilson R.K."/>
        </authorList>
    </citation>
    <scope>NUCLEOTIDE SEQUENCE [LARGE SCALE GENOMIC DNA]</scope>
    <source>
        <strain evidence="1 2">YIT 11841</strain>
    </source>
</reference>
<organism evidence="1 2">
    <name type="scientific">Paraprevotella xylaniphila YIT 11841</name>
    <dbReference type="NCBI Taxonomy" id="762982"/>
    <lineage>
        <taxon>Bacteria</taxon>
        <taxon>Pseudomonadati</taxon>
        <taxon>Bacteroidota</taxon>
        <taxon>Bacteroidia</taxon>
        <taxon>Bacteroidales</taxon>
        <taxon>Prevotellaceae</taxon>
        <taxon>Paraprevotella</taxon>
    </lineage>
</organism>
<comment type="caution">
    <text evidence="1">The sequence shown here is derived from an EMBL/GenBank/DDBJ whole genome shotgun (WGS) entry which is preliminary data.</text>
</comment>
<gene>
    <name evidence="1" type="ORF">HMPREF9442_03370</name>
</gene>
<dbReference type="HOGENOM" id="CLU_3046278_0_0_10"/>
<name>F3QYS6_9BACT</name>
<dbReference type="Proteomes" id="UP000005546">
    <property type="component" value="Unassembled WGS sequence"/>
</dbReference>
<evidence type="ECO:0000313" key="2">
    <source>
        <dbReference type="Proteomes" id="UP000005546"/>
    </source>
</evidence>
<proteinExistence type="predicted"/>